<dbReference type="PANTHER" id="PTHR34954">
    <property type="entry name" value="EXPRESSED PROTEIN"/>
    <property type="match status" value="1"/>
</dbReference>
<dbReference type="Proteomes" id="UP000236161">
    <property type="component" value="Unassembled WGS sequence"/>
</dbReference>
<dbReference type="GO" id="GO:1990052">
    <property type="term" value="P:ER to chloroplast lipid transport"/>
    <property type="evidence" value="ECO:0007669"/>
    <property type="project" value="InterPro"/>
</dbReference>
<name>A0A2I0ACY8_9ASPA</name>
<reference evidence="1 2" key="1">
    <citation type="journal article" date="2017" name="Nature">
        <title>The Apostasia genome and the evolution of orchids.</title>
        <authorList>
            <person name="Zhang G.Q."/>
            <person name="Liu K.W."/>
            <person name="Li Z."/>
            <person name="Lohaus R."/>
            <person name="Hsiao Y.Y."/>
            <person name="Niu S.C."/>
            <person name="Wang J.Y."/>
            <person name="Lin Y.C."/>
            <person name="Xu Q."/>
            <person name="Chen L.J."/>
            <person name="Yoshida K."/>
            <person name="Fujiwara S."/>
            <person name="Wang Z.W."/>
            <person name="Zhang Y.Q."/>
            <person name="Mitsuda N."/>
            <person name="Wang M."/>
            <person name="Liu G.H."/>
            <person name="Pecoraro L."/>
            <person name="Huang H.X."/>
            <person name="Xiao X.J."/>
            <person name="Lin M."/>
            <person name="Wu X.Y."/>
            <person name="Wu W.L."/>
            <person name="Chen Y.Y."/>
            <person name="Chang S.B."/>
            <person name="Sakamoto S."/>
            <person name="Ohme-Takagi M."/>
            <person name="Yagi M."/>
            <person name="Zeng S.J."/>
            <person name="Shen C.Y."/>
            <person name="Yeh C.M."/>
            <person name="Luo Y.B."/>
            <person name="Tsai W.C."/>
            <person name="Van de Peer Y."/>
            <person name="Liu Z.J."/>
        </authorList>
    </citation>
    <scope>NUCLEOTIDE SEQUENCE [LARGE SCALE GENOMIC DNA]</scope>
    <source>
        <strain evidence="2">cv. Shenzhen</strain>
        <tissue evidence="1">Stem</tissue>
    </source>
</reference>
<gene>
    <name evidence="1" type="ORF">AXF42_Ash012360</name>
</gene>
<dbReference type="STRING" id="1088818.A0A2I0ACY8"/>
<dbReference type="OrthoDB" id="512148at2759"/>
<dbReference type="PANTHER" id="PTHR34954:SF3">
    <property type="entry name" value="EXPRESSED PROTEIN"/>
    <property type="match status" value="1"/>
</dbReference>
<keyword evidence="2" id="KW-1185">Reference proteome</keyword>
<dbReference type="GO" id="GO:0034196">
    <property type="term" value="P:acylglycerol transport"/>
    <property type="evidence" value="ECO:0007669"/>
    <property type="project" value="InterPro"/>
</dbReference>
<dbReference type="GO" id="GO:0070300">
    <property type="term" value="F:phosphatidic acid binding"/>
    <property type="evidence" value="ECO:0007669"/>
    <property type="project" value="InterPro"/>
</dbReference>
<proteinExistence type="predicted"/>
<evidence type="ECO:0000313" key="1">
    <source>
        <dbReference type="EMBL" id="PKA53418.1"/>
    </source>
</evidence>
<sequence length="404" mass="44903">MANLRLAMDAAFWDLNIASPRRMEGVVRSVAGEPAPPPTARASRTVRPQQLSLLRHVLPLGIIPSFSPTSEKDLGSFALQYLLLASEFSNLVTVFSIAVLPNHDVTLEAAWPEVFLDRDGAYWEVPSSASFDVSSLVSDSGFRYRFGLHKNDGNPEAVNSSLNYVPMSLMPGLCAKAAFSFEKRRDFWREWEQNGAQEERSVRKPVWLIPYDEQLKEPHAAVSAIIGGTCEAWLGGNNIDSKSKAQIGNEVGQCSSSISSRRKHISMDLFGSFGYTFQQGKFTHDYNDLTRVDARLDVTSASAVLKGFGHLVPSAFKGQVHEKVNPLALLRFNVLLQQQIAGPIVFRVDTKFSFSSPSGGYLPYAEDVIYGLSYSLRTLQSGKMLAWYSTKRKEGMIEVRIFEF</sequence>
<organism evidence="1 2">
    <name type="scientific">Apostasia shenzhenica</name>
    <dbReference type="NCBI Taxonomy" id="1088818"/>
    <lineage>
        <taxon>Eukaryota</taxon>
        <taxon>Viridiplantae</taxon>
        <taxon>Streptophyta</taxon>
        <taxon>Embryophyta</taxon>
        <taxon>Tracheophyta</taxon>
        <taxon>Spermatophyta</taxon>
        <taxon>Magnoliopsida</taxon>
        <taxon>Liliopsida</taxon>
        <taxon>Asparagales</taxon>
        <taxon>Orchidaceae</taxon>
        <taxon>Apostasioideae</taxon>
        <taxon>Apostasia</taxon>
    </lineage>
</organism>
<dbReference type="EMBL" id="KZ451998">
    <property type="protein sequence ID" value="PKA53418.1"/>
    <property type="molecule type" value="Genomic_DNA"/>
</dbReference>
<protein>
    <submittedName>
        <fullName evidence="1">Uncharacterized protein</fullName>
    </submittedName>
</protein>
<evidence type="ECO:0000313" key="2">
    <source>
        <dbReference type="Proteomes" id="UP000236161"/>
    </source>
</evidence>
<dbReference type="AlphaFoldDB" id="A0A2I0ACY8"/>
<dbReference type="InterPro" id="IPR044160">
    <property type="entry name" value="TGD4-like"/>
</dbReference>
<accession>A0A2I0ACY8</accession>
<dbReference type="GO" id="GO:0009941">
    <property type="term" value="C:chloroplast envelope"/>
    <property type="evidence" value="ECO:0007669"/>
    <property type="project" value="TreeGrafter"/>
</dbReference>